<reference evidence="9 10" key="1">
    <citation type="submission" date="2019-12" db="EMBL/GenBank/DDBJ databases">
        <authorList>
            <person name="Dong K."/>
        </authorList>
    </citation>
    <scope>NUCLEOTIDE SEQUENCE [LARGE SCALE GENOMIC DNA]</scope>
    <source>
        <strain evidence="9 10">JCM 31225</strain>
    </source>
</reference>
<evidence type="ECO:0000256" key="6">
    <source>
        <dbReference type="ARBA" id="ARBA00023237"/>
    </source>
</evidence>
<keyword evidence="4 7" id="KW-0812">Transmembrane</keyword>
<dbReference type="SUPFAM" id="SSF56935">
    <property type="entry name" value="Porins"/>
    <property type="match status" value="1"/>
</dbReference>
<dbReference type="NCBIfam" id="TIGR04057">
    <property type="entry name" value="SusC_RagA_signa"/>
    <property type="match status" value="1"/>
</dbReference>
<dbReference type="Pfam" id="PF13715">
    <property type="entry name" value="CarbopepD_reg_2"/>
    <property type="match status" value="1"/>
</dbReference>
<evidence type="ECO:0000259" key="8">
    <source>
        <dbReference type="Pfam" id="PF07715"/>
    </source>
</evidence>
<dbReference type="InterPro" id="IPR023997">
    <property type="entry name" value="TonB-dep_OMP_SusC/RagA_CS"/>
</dbReference>
<evidence type="ECO:0000313" key="10">
    <source>
        <dbReference type="Proteomes" id="UP000435036"/>
    </source>
</evidence>
<evidence type="ECO:0000256" key="7">
    <source>
        <dbReference type="PROSITE-ProRule" id="PRU01360"/>
    </source>
</evidence>
<feature type="domain" description="TonB-dependent receptor plug" evidence="8">
    <location>
        <begin position="150"/>
        <end position="255"/>
    </location>
</feature>
<dbReference type="Gene3D" id="2.170.130.10">
    <property type="entry name" value="TonB-dependent receptor, plug domain"/>
    <property type="match status" value="1"/>
</dbReference>
<dbReference type="InterPro" id="IPR012910">
    <property type="entry name" value="Plug_dom"/>
</dbReference>
<dbReference type="NCBIfam" id="TIGR04056">
    <property type="entry name" value="OMP_RagA_SusC"/>
    <property type="match status" value="1"/>
</dbReference>
<dbReference type="Gene3D" id="2.60.40.1120">
    <property type="entry name" value="Carboxypeptidase-like, regulatory domain"/>
    <property type="match status" value="1"/>
</dbReference>
<dbReference type="PROSITE" id="PS52016">
    <property type="entry name" value="TONB_DEPENDENT_REC_3"/>
    <property type="match status" value="1"/>
</dbReference>
<evidence type="ECO:0000256" key="1">
    <source>
        <dbReference type="ARBA" id="ARBA00004571"/>
    </source>
</evidence>
<evidence type="ECO:0000313" key="9">
    <source>
        <dbReference type="EMBL" id="MVZ62087.1"/>
    </source>
</evidence>
<comment type="subcellular location">
    <subcellularLocation>
        <location evidence="1 7">Cell outer membrane</location>
        <topology evidence="1 7">Multi-pass membrane protein</topology>
    </subcellularLocation>
</comment>
<dbReference type="Pfam" id="PF07715">
    <property type="entry name" value="Plug"/>
    <property type="match status" value="1"/>
</dbReference>
<dbReference type="EMBL" id="WSQA01000005">
    <property type="protein sequence ID" value="MVZ62087.1"/>
    <property type="molecule type" value="Genomic_DNA"/>
</dbReference>
<name>A0A6N8KYB1_9SPHI</name>
<keyword evidence="2 7" id="KW-0813">Transport</keyword>
<dbReference type="InterPro" id="IPR039426">
    <property type="entry name" value="TonB-dep_rcpt-like"/>
</dbReference>
<sequence length="1092" mass="120156">MMEKIKKDDSNFSKSRFRLKPVLLISLGLIPALLLPLGQAAYAGQQAALSRVLPLQQALLKGKIVDQTKQVGIAGATIKIVGKSSSSTSDAAGNFEIDAKVNDVLEVTFVGYASVRYTVRSLKDRVTIAITEDSSHLDEVVVTGYSTQRKRDLSGAVAVVSVEALKSQPAASAVEALQGRATGVQIVSDGAPGATPQIRIRGYSTINNNDPLYIIDGVPFEGKLSWLNQNDIESMQVLKDASAASIYGARANNGVVIITTKAGKQGKTNVALEAYAGVAVPNEGAFPKMMSPQQVLDMENQLNGTNLTLSDYLIAGQKSGWEIQPEDVDMSKYNFNAKNRTDFYQITKTNKAGTNWFKELAQNAAVQSYQLSANGGTETSQYMFSGGFLDQKGSVIHSGFRRYSVRSNNLFEAFQQKFRFGQNLSYSYTEGVGIGVNPNTPGGYQGDESILAQAFRIQTLIPVYDEGGNFAGSLGGYGNGRNPVAMAYRQKDNLNRTNFFFGNAFAEYDLIKGLTLRSNFGLQYENYNSVTYLYPNPEFSEGSFNNGMTELHGFNTEWTWTNSLNYKPDLGPDHSLAVMLGTEAIQRNVRSIDASRNGYFITSSLDYLYLGAGSTNFDNDGSGASWSMFSYLGKADYAFKDRYLLSLIARRDGSSNFGDKNLYGVFPGGSIAWRISQEDFAKRLTWLSDLKIRAGYGVTGNQRIPGFQFMNRFRESLAESSYPMDETVVTGVWQSNYANPDIKWEQVKSLNLGLDFSILGGAIDGAVDWFDKRTTDMLFPVPQPAIAVGLAEPPYQNIGEMSNKGFEFSLGYHYGKQQNKEFTLDLGLNFSRYVNEIIELSPTTGQINYGDFRSMQTSILKKGEAFGAFYGYQVAGIYQSVEDIAQSPSYANARPGGLKYADLNKDGTIDADDRTIIGNPHPDFVYSFNVNASYKNFDLNLYFYGSQGNDIFEATRYFTDFGVFKGTKSARMLQAWSAQNPNSDVPSLPDPKQATSGMEYATSSYYVQDASFLKLKNLQLGYNFPTAKLFGTRSTVNKLRVYLGVTNLFTISKYEGLDPEVSATPSKYPALGVDMGIYPQARQYTFGLSLGF</sequence>
<dbReference type="InterPro" id="IPR036942">
    <property type="entry name" value="Beta-barrel_TonB_sf"/>
</dbReference>
<proteinExistence type="inferred from homology"/>
<comment type="caution">
    <text evidence="9">The sequence shown here is derived from an EMBL/GenBank/DDBJ whole genome shotgun (WGS) entry which is preliminary data.</text>
</comment>
<evidence type="ECO:0000256" key="4">
    <source>
        <dbReference type="ARBA" id="ARBA00022692"/>
    </source>
</evidence>
<protein>
    <submittedName>
        <fullName evidence="9">SusC/RagA family TonB-linked outer membrane protein</fullName>
    </submittedName>
</protein>
<keyword evidence="5 7" id="KW-0472">Membrane</keyword>
<keyword evidence="6 7" id="KW-0998">Cell outer membrane</keyword>
<dbReference type="InterPro" id="IPR037066">
    <property type="entry name" value="Plug_dom_sf"/>
</dbReference>
<dbReference type="AlphaFoldDB" id="A0A6N8KYB1"/>
<dbReference type="InterPro" id="IPR023996">
    <property type="entry name" value="TonB-dep_OMP_SusC/RagA"/>
</dbReference>
<dbReference type="Proteomes" id="UP000435036">
    <property type="component" value="Unassembled WGS sequence"/>
</dbReference>
<evidence type="ECO:0000256" key="5">
    <source>
        <dbReference type="ARBA" id="ARBA00023136"/>
    </source>
</evidence>
<dbReference type="GO" id="GO:0009279">
    <property type="term" value="C:cell outer membrane"/>
    <property type="evidence" value="ECO:0007669"/>
    <property type="project" value="UniProtKB-SubCell"/>
</dbReference>
<dbReference type="InterPro" id="IPR008969">
    <property type="entry name" value="CarboxyPept-like_regulatory"/>
</dbReference>
<dbReference type="Gene3D" id="2.40.170.20">
    <property type="entry name" value="TonB-dependent receptor, beta-barrel domain"/>
    <property type="match status" value="1"/>
</dbReference>
<dbReference type="OrthoDB" id="9768177at2"/>
<organism evidence="9 10">
    <name type="scientific">Sphingobacterium humi</name>
    <dbReference type="NCBI Taxonomy" id="1796905"/>
    <lineage>
        <taxon>Bacteria</taxon>
        <taxon>Pseudomonadati</taxon>
        <taxon>Bacteroidota</taxon>
        <taxon>Sphingobacteriia</taxon>
        <taxon>Sphingobacteriales</taxon>
        <taxon>Sphingobacteriaceae</taxon>
        <taxon>Sphingobacterium</taxon>
    </lineage>
</organism>
<dbReference type="RefSeq" id="WP_160368827.1">
    <property type="nucleotide sequence ID" value="NZ_WSQA01000005.1"/>
</dbReference>
<keyword evidence="10" id="KW-1185">Reference proteome</keyword>
<gene>
    <name evidence="9" type="ORF">GQF63_08650</name>
</gene>
<evidence type="ECO:0000256" key="2">
    <source>
        <dbReference type="ARBA" id="ARBA00022448"/>
    </source>
</evidence>
<accession>A0A6N8KYB1</accession>
<dbReference type="SUPFAM" id="SSF49464">
    <property type="entry name" value="Carboxypeptidase regulatory domain-like"/>
    <property type="match status" value="1"/>
</dbReference>
<keyword evidence="3 7" id="KW-1134">Transmembrane beta strand</keyword>
<evidence type="ECO:0000256" key="3">
    <source>
        <dbReference type="ARBA" id="ARBA00022452"/>
    </source>
</evidence>
<comment type="similarity">
    <text evidence="7">Belongs to the TonB-dependent receptor family.</text>
</comment>